<dbReference type="GO" id="GO:1904680">
    <property type="term" value="F:peptide transmembrane transporter activity"/>
    <property type="evidence" value="ECO:0007669"/>
    <property type="project" value="TreeGrafter"/>
</dbReference>
<gene>
    <name evidence="4" type="ORF">LCY76_06960</name>
</gene>
<comment type="caution">
    <text evidence="4">The sequence shown here is derived from an EMBL/GenBank/DDBJ whole genome shotgun (WGS) entry which is preliminary data.</text>
</comment>
<dbReference type="SUPFAM" id="SSF53850">
    <property type="entry name" value="Periplasmic binding protein-like II"/>
    <property type="match status" value="1"/>
</dbReference>
<dbReference type="Proteomes" id="UP001139011">
    <property type="component" value="Unassembled WGS sequence"/>
</dbReference>
<dbReference type="InterPro" id="IPR039424">
    <property type="entry name" value="SBP_5"/>
</dbReference>
<proteinExistence type="predicted"/>
<dbReference type="GO" id="GO:0003677">
    <property type="term" value="F:DNA binding"/>
    <property type="evidence" value="ECO:0007669"/>
    <property type="project" value="UniProtKB-KW"/>
</dbReference>
<reference evidence="4" key="1">
    <citation type="submission" date="2021-09" db="EMBL/GenBank/DDBJ databases">
        <title>Genome analysis of Fictibacillus sp. KIGAM418 isolated from marine sediment.</title>
        <authorList>
            <person name="Seo M.-J."/>
            <person name="Cho E.-S."/>
            <person name="Hwang C.Y."/>
        </authorList>
    </citation>
    <scope>NUCLEOTIDE SEQUENCE</scope>
    <source>
        <strain evidence="4">KIGAM418</strain>
    </source>
</reference>
<keyword evidence="1" id="KW-0238">DNA-binding</keyword>
<evidence type="ECO:0000313" key="5">
    <source>
        <dbReference type="Proteomes" id="UP001139011"/>
    </source>
</evidence>
<dbReference type="GO" id="GO:0015833">
    <property type="term" value="P:peptide transport"/>
    <property type="evidence" value="ECO:0007669"/>
    <property type="project" value="TreeGrafter"/>
</dbReference>
<sequence length="602" mass="70253">MQLQEHYLTLKQHYRDTGIHLPLSVTLEEISSVLFCSKRNANFLLNKMVDQEWVSWLPGRGRGNRSSLAFLIEQNSFLMELAKEKVVKGDLSQAQQLLHNYELDAAYQQEFNVWVQQQLGYHLEQKENIAIDVLRFPFYREIKDIDPAYVNRRTEAHMIQQIFDTLLVYNGTSGKLEPHLCHHWRSDESLMVWTFFLRKGILFHHGKLLTAEDVKYTIERIHDPINGSPHRWMMEKIQSITVVHDYELRIELSEPNGLFDYYFSTERLSIVPRDFELLSNYKREPVGSGPFMVESNDESQLQLTAHAHYFKERPFLDRIEIWVWPDYDGEKMLFVPPGEMKYVPHPIVASEVEAHYKALDHIEKGATYLMFNLKKGGPHSSFLFRKAIEQAVDSQDLIEKLGGKRMLPAAGFLPARSIESQRTPSKSEAKRLLIDTEYKGEPLKLYTYEMRSNELNAEWVKEQLASVGVEIEIVVVPIEELKKAEVMREADLILSGEVLADPVELALLDMYEVGNSFISSLMDDDLRAEKDQMIQQVFKATTMDERMQRFYELEDLLKQRHALLFLYHSKQSILHHQSLQGVTLNTLGWADYKDLWIERVKV</sequence>
<evidence type="ECO:0000313" key="4">
    <source>
        <dbReference type="EMBL" id="MCK6256333.1"/>
    </source>
</evidence>
<keyword evidence="5" id="KW-1185">Reference proteome</keyword>
<dbReference type="RefSeq" id="WP_248252024.1">
    <property type="nucleotide sequence ID" value="NZ_JAIWJX010000002.1"/>
</dbReference>
<evidence type="ECO:0000259" key="2">
    <source>
        <dbReference type="Pfam" id="PF00496"/>
    </source>
</evidence>
<feature type="domain" description="Solute-binding protein family 5" evidence="2">
    <location>
        <begin position="175"/>
        <end position="502"/>
    </location>
</feature>
<dbReference type="InterPro" id="IPR025370">
    <property type="entry name" value="SgrR_HTH_N"/>
</dbReference>
<accession>A0A9X2BGA0</accession>
<dbReference type="PANTHER" id="PTHR30290:SF72">
    <property type="entry name" value="HTH-TYPE TRANSCRIPTIONAL REGULATOR SGRR"/>
    <property type="match status" value="1"/>
</dbReference>
<dbReference type="InterPro" id="IPR000914">
    <property type="entry name" value="SBP_5_dom"/>
</dbReference>
<evidence type="ECO:0000259" key="3">
    <source>
        <dbReference type="Pfam" id="PF12793"/>
    </source>
</evidence>
<dbReference type="EMBL" id="JAIWJX010000002">
    <property type="protein sequence ID" value="MCK6256333.1"/>
    <property type="molecule type" value="Genomic_DNA"/>
</dbReference>
<evidence type="ECO:0000256" key="1">
    <source>
        <dbReference type="ARBA" id="ARBA00023125"/>
    </source>
</evidence>
<dbReference type="Gene3D" id="3.10.105.10">
    <property type="entry name" value="Dipeptide-binding Protein, Domain 3"/>
    <property type="match status" value="1"/>
</dbReference>
<name>A0A9X2BGA0_9BACL</name>
<feature type="domain" description="Transcriptional regulator SgrR N-terminal HTH" evidence="3">
    <location>
        <begin position="2"/>
        <end position="102"/>
    </location>
</feature>
<dbReference type="Gene3D" id="3.40.190.10">
    <property type="entry name" value="Periplasmic binding protein-like II"/>
    <property type="match status" value="1"/>
</dbReference>
<dbReference type="CDD" id="cd08507">
    <property type="entry name" value="PBP2_SgrR_like"/>
    <property type="match status" value="1"/>
</dbReference>
<protein>
    <submittedName>
        <fullName evidence="4">SgrR family transcriptional regulator</fullName>
    </submittedName>
</protein>
<dbReference type="AlphaFoldDB" id="A0A9X2BGA0"/>
<dbReference type="Pfam" id="PF00496">
    <property type="entry name" value="SBP_bac_5"/>
    <property type="match status" value="1"/>
</dbReference>
<organism evidence="4 5">
    <name type="scientific">Fictibacillus marinisediminis</name>
    <dbReference type="NCBI Taxonomy" id="2878389"/>
    <lineage>
        <taxon>Bacteria</taxon>
        <taxon>Bacillati</taxon>
        <taxon>Bacillota</taxon>
        <taxon>Bacilli</taxon>
        <taxon>Bacillales</taxon>
        <taxon>Fictibacillaceae</taxon>
        <taxon>Fictibacillus</taxon>
    </lineage>
</organism>
<dbReference type="PANTHER" id="PTHR30290">
    <property type="entry name" value="PERIPLASMIC BINDING COMPONENT OF ABC TRANSPORTER"/>
    <property type="match status" value="1"/>
</dbReference>
<dbReference type="Pfam" id="PF12793">
    <property type="entry name" value="SgrR_N"/>
    <property type="match status" value="1"/>
</dbReference>